<proteinExistence type="predicted"/>
<evidence type="ECO:0000313" key="3">
    <source>
        <dbReference type="Proteomes" id="UP000270678"/>
    </source>
</evidence>
<feature type="transmembrane region" description="Helical" evidence="1">
    <location>
        <begin position="96"/>
        <end position="121"/>
    </location>
</feature>
<dbReference type="RefSeq" id="WP_126998021.1">
    <property type="nucleotide sequence ID" value="NZ_CP034346.1"/>
</dbReference>
<feature type="transmembrane region" description="Helical" evidence="1">
    <location>
        <begin position="51"/>
        <end position="75"/>
    </location>
</feature>
<feature type="transmembrane region" description="Helical" evidence="1">
    <location>
        <begin position="141"/>
        <end position="159"/>
    </location>
</feature>
<feature type="transmembrane region" description="Helical" evidence="1">
    <location>
        <begin position="166"/>
        <end position="194"/>
    </location>
</feature>
<keyword evidence="1" id="KW-1133">Transmembrane helix</keyword>
<keyword evidence="1" id="KW-0812">Transmembrane</keyword>
<dbReference type="PROSITE" id="PS51257">
    <property type="entry name" value="PROKAR_LIPOPROTEIN"/>
    <property type="match status" value="1"/>
</dbReference>
<evidence type="ECO:0000256" key="1">
    <source>
        <dbReference type="SAM" id="Phobius"/>
    </source>
</evidence>
<sequence>MLIRCIRAEQLKLRHSRMWLILAALPVLAVLIGCANYYLNQSALKNGWYSLWTQVSLFYGEFFLPVLIAICCAYVCRLEHLNKNWNMVMSAPVSAWHVFISKLVIVSILILTVQMLFLALYCSAGLLLGLRQHFPPETFGWIARGWVASTMLSAIQLLLSMRIRSFAVPIGISVCAVFIGLGMYVLKIGLYFPYSLLTIGMGVLSQESLTVADTIRFFIMNCLFTLLASAIAVQLLKNSDVTA</sequence>
<reference evidence="3" key="1">
    <citation type="submission" date="2018-12" db="EMBL/GenBank/DDBJ databases">
        <title>Complete genome sequence of Paenibacillus sp. MBLB1234.</title>
        <authorList>
            <person name="Nam Y.-D."/>
            <person name="Kang J."/>
            <person name="Chung W.-H."/>
            <person name="Park Y.S."/>
        </authorList>
    </citation>
    <scope>NUCLEOTIDE SEQUENCE [LARGE SCALE GENOMIC DNA]</scope>
    <source>
        <strain evidence="3">MBLB1234</strain>
    </source>
</reference>
<keyword evidence="1" id="KW-0472">Membrane</keyword>
<dbReference type="Proteomes" id="UP000270678">
    <property type="component" value="Chromosome"/>
</dbReference>
<dbReference type="AlphaFoldDB" id="A0A3Q9IAP1"/>
<protein>
    <submittedName>
        <fullName evidence="2">Multidrug ABC transporter permease</fullName>
    </submittedName>
</protein>
<accession>A0A3Q9IAP1</accession>
<name>A0A3Q9IAP1_9BACL</name>
<organism evidence="2 3">
    <name type="scientific">Paenibacillus lutimineralis</name>
    <dbReference type="NCBI Taxonomy" id="2707005"/>
    <lineage>
        <taxon>Bacteria</taxon>
        <taxon>Bacillati</taxon>
        <taxon>Bacillota</taxon>
        <taxon>Bacilli</taxon>
        <taxon>Bacillales</taxon>
        <taxon>Paenibacillaceae</taxon>
        <taxon>Paenibacillus</taxon>
    </lineage>
</organism>
<feature type="transmembrane region" description="Helical" evidence="1">
    <location>
        <begin position="20"/>
        <end position="39"/>
    </location>
</feature>
<gene>
    <name evidence="2" type="ORF">EI981_10895</name>
</gene>
<dbReference type="CDD" id="cd21809">
    <property type="entry name" value="ABC-2_lan_permease-like"/>
    <property type="match status" value="1"/>
</dbReference>
<evidence type="ECO:0000313" key="2">
    <source>
        <dbReference type="EMBL" id="AZS14916.1"/>
    </source>
</evidence>
<feature type="transmembrane region" description="Helical" evidence="1">
    <location>
        <begin position="214"/>
        <end position="236"/>
    </location>
</feature>
<dbReference type="EMBL" id="CP034346">
    <property type="protein sequence ID" value="AZS14916.1"/>
    <property type="molecule type" value="Genomic_DNA"/>
</dbReference>
<dbReference type="KEGG" id="plut:EI981_10895"/>
<dbReference type="OrthoDB" id="9781996at2"/>
<keyword evidence="3" id="KW-1185">Reference proteome</keyword>
<dbReference type="Pfam" id="PF12730">
    <property type="entry name" value="ABC2_membrane_4"/>
    <property type="match status" value="1"/>
</dbReference>